<keyword evidence="4" id="KW-0630">Potassium</keyword>
<dbReference type="Pfam" id="PF02080">
    <property type="entry name" value="TrkA_C"/>
    <property type="match status" value="2"/>
</dbReference>
<evidence type="ECO:0000256" key="5">
    <source>
        <dbReference type="ARBA" id="ARBA00023027"/>
    </source>
</evidence>
<dbReference type="PANTHER" id="PTHR43833">
    <property type="entry name" value="POTASSIUM CHANNEL PROTEIN 2-RELATED-RELATED"/>
    <property type="match status" value="1"/>
</dbReference>
<feature type="domain" description="RCK C-terminal" evidence="8">
    <location>
        <begin position="368"/>
        <end position="453"/>
    </location>
</feature>
<comment type="caution">
    <text evidence="9">The sequence shown here is derived from an EMBL/GenBank/DDBJ whole genome shotgun (WGS) entry which is preliminary data.</text>
</comment>
<dbReference type="SUPFAM" id="SSF116726">
    <property type="entry name" value="TrkA C-terminal domain-like"/>
    <property type="match status" value="2"/>
</dbReference>
<feature type="domain" description="RCK N-terminal" evidence="7">
    <location>
        <begin position="1"/>
        <end position="123"/>
    </location>
</feature>
<dbReference type="EMBL" id="BAAAEI010000029">
    <property type="protein sequence ID" value="GAA0372887.1"/>
    <property type="molecule type" value="Genomic_DNA"/>
</dbReference>
<evidence type="ECO:0000313" key="10">
    <source>
        <dbReference type="Proteomes" id="UP001501757"/>
    </source>
</evidence>
<dbReference type="Gene3D" id="3.40.50.720">
    <property type="entry name" value="NAD(P)-binding Rossmann-like Domain"/>
    <property type="match status" value="2"/>
</dbReference>
<organism evidence="9 10">
    <name type="scientific">Bowmanella denitrificans</name>
    <dbReference type="NCBI Taxonomy" id="366582"/>
    <lineage>
        <taxon>Bacteria</taxon>
        <taxon>Pseudomonadati</taxon>
        <taxon>Pseudomonadota</taxon>
        <taxon>Gammaproteobacteria</taxon>
        <taxon>Alteromonadales</taxon>
        <taxon>Alteromonadaceae</taxon>
        <taxon>Bowmanella</taxon>
    </lineage>
</organism>
<feature type="domain" description="RCK C-terminal" evidence="8">
    <location>
        <begin position="143"/>
        <end position="227"/>
    </location>
</feature>
<dbReference type="NCBIfam" id="NF007031">
    <property type="entry name" value="PRK09496.1-2"/>
    <property type="match status" value="1"/>
</dbReference>
<dbReference type="Proteomes" id="UP001501757">
    <property type="component" value="Unassembled WGS sequence"/>
</dbReference>
<dbReference type="SUPFAM" id="SSF51735">
    <property type="entry name" value="NAD(P)-binding Rossmann-fold domains"/>
    <property type="match status" value="2"/>
</dbReference>
<dbReference type="NCBIfam" id="NF007030">
    <property type="entry name" value="PRK09496.1-1"/>
    <property type="match status" value="1"/>
</dbReference>
<evidence type="ECO:0000259" key="7">
    <source>
        <dbReference type="PROSITE" id="PS51201"/>
    </source>
</evidence>
<evidence type="ECO:0000256" key="2">
    <source>
        <dbReference type="ARBA" id="ARBA00022448"/>
    </source>
</evidence>
<evidence type="ECO:0000313" key="9">
    <source>
        <dbReference type="EMBL" id="GAA0372887.1"/>
    </source>
</evidence>
<gene>
    <name evidence="9" type="primary">trkA</name>
    <name evidence="9" type="ORF">GCM10009092_41430</name>
</gene>
<dbReference type="InterPro" id="IPR050721">
    <property type="entry name" value="Trk_Ktr_HKT_K-transport"/>
</dbReference>
<accession>A0ABP3HMX5</accession>
<dbReference type="Gene3D" id="3.30.70.1450">
    <property type="entry name" value="Regulator of K+ conductance, C-terminal domain"/>
    <property type="match status" value="2"/>
</dbReference>
<evidence type="ECO:0000259" key="8">
    <source>
        <dbReference type="PROSITE" id="PS51202"/>
    </source>
</evidence>
<evidence type="ECO:0000256" key="3">
    <source>
        <dbReference type="ARBA" id="ARBA00022538"/>
    </source>
</evidence>
<evidence type="ECO:0000256" key="4">
    <source>
        <dbReference type="ARBA" id="ARBA00022958"/>
    </source>
</evidence>
<dbReference type="PANTHER" id="PTHR43833:SF5">
    <property type="entry name" value="TRK SYSTEM POTASSIUM UPTAKE PROTEIN TRKA"/>
    <property type="match status" value="1"/>
</dbReference>
<dbReference type="Pfam" id="PF02254">
    <property type="entry name" value="TrkA_N"/>
    <property type="match status" value="2"/>
</dbReference>
<keyword evidence="5" id="KW-0520">NAD</keyword>
<protein>
    <recommendedName>
        <fullName evidence="1">Trk system potassium uptake protein TrkA</fullName>
    </recommendedName>
</protein>
<proteinExistence type="predicted"/>
<dbReference type="InterPro" id="IPR003148">
    <property type="entry name" value="RCK_N"/>
</dbReference>
<keyword evidence="6" id="KW-0406">Ion transport</keyword>
<feature type="domain" description="RCK N-terminal" evidence="7">
    <location>
        <begin position="232"/>
        <end position="348"/>
    </location>
</feature>
<dbReference type="PRINTS" id="PR00335">
    <property type="entry name" value="KUPTAKETRKA"/>
</dbReference>
<dbReference type="InterPro" id="IPR006036">
    <property type="entry name" value="K_uptake_TrkA"/>
</dbReference>
<evidence type="ECO:0000256" key="6">
    <source>
        <dbReference type="ARBA" id="ARBA00023065"/>
    </source>
</evidence>
<dbReference type="PROSITE" id="PS51201">
    <property type="entry name" value="RCK_N"/>
    <property type="match status" value="2"/>
</dbReference>
<keyword evidence="3" id="KW-0633">Potassium transport</keyword>
<reference evidence="10" key="1">
    <citation type="journal article" date="2019" name="Int. J. Syst. Evol. Microbiol.">
        <title>The Global Catalogue of Microorganisms (GCM) 10K type strain sequencing project: providing services to taxonomists for standard genome sequencing and annotation.</title>
        <authorList>
            <consortium name="The Broad Institute Genomics Platform"/>
            <consortium name="The Broad Institute Genome Sequencing Center for Infectious Disease"/>
            <person name="Wu L."/>
            <person name="Ma J."/>
        </authorList>
    </citation>
    <scope>NUCLEOTIDE SEQUENCE [LARGE SCALE GENOMIC DNA]</scope>
    <source>
        <strain evidence="10">JCM 13378</strain>
    </source>
</reference>
<evidence type="ECO:0000256" key="1">
    <source>
        <dbReference type="ARBA" id="ARBA00017378"/>
    </source>
</evidence>
<dbReference type="NCBIfam" id="NF007039">
    <property type="entry name" value="PRK09496.3-2"/>
    <property type="match status" value="1"/>
</dbReference>
<dbReference type="InterPro" id="IPR036721">
    <property type="entry name" value="RCK_C_sf"/>
</dbReference>
<dbReference type="InterPro" id="IPR006037">
    <property type="entry name" value="RCK_C"/>
</dbReference>
<dbReference type="InterPro" id="IPR036291">
    <property type="entry name" value="NAD(P)-bd_dom_sf"/>
</dbReference>
<name>A0ABP3HMX5_9ALTE</name>
<dbReference type="RefSeq" id="WP_102794814.1">
    <property type="nucleotide sequence ID" value="NZ_BAAAEI010000029.1"/>
</dbReference>
<dbReference type="NCBIfam" id="NF007032">
    <property type="entry name" value="PRK09496.1-4"/>
    <property type="match status" value="1"/>
</dbReference>
<keyword evidence="2" id="KW-0813">Transport</keyword>
<keyword evidence="10" id="KW-1185">Reference proteome</keyword>
<sequence>MKIIIVGAGQVGGTLAENLVGEKNEITVIDADYDILRNLQDRLDLQVVSGFGSHPDILKKAGAEDADMLIAVTNSDETNMMACQVAHSLFKTPTKIARIRSEQYLVYQEQLFKHSDIPVNHLIAPEQLVTRAIKRLIDYPGALQVVEFAEGKVSLVAVKAYYGGLLVGHALSALKEHMPNVETRVAAIYRRGKPIRPLGTTVIEADDEVFFIAATKHIRAVMSELQKLEASYKRIMIAGGGLIGAGLARQLEEKHQVKLIEFSQERARYLSSNLKKTIVFCGDASDQELLLEEQVEQIDVFIAVTNDDEANIMSAMLAKRMGAQKAMVLIQRSAYVDLVQGGEIDIAISPQQATISALLTHVRRGDVVNVYSLRRGAAEAIEAIAHGDANTSKVVGRTINDIKLPPGTTIGAVVRKDEVIIAHGDTVIEADDHVILFLVDKKFISDVEKLFQPSAFFFG</sequence>
<dbReference type="PROSITE" id="PS51202">
    <property type="entry name" value="RCK_C"/>
    <property type="match status" value="2"/>
</dbReference>